<reference evidence="2" key="1">
    <citation type="submission" date="2023-03" db="EMBL/GenBank/DDBJ databases">
        <authorList>
            <person name="Steffen K."/>
            <person name="Cardenas P."/>
        </authorList>
    </citation>
    <scope>NUCLEOTIDE SEQUENCE</scope>
</reference>
<feature type="region of interest" description="Disordered" evidence="1">
    <location>
        <begin position="1"/>
        <end position="25"/>
    </location>
</feature>
<protein>
    <submittedName>
        <fullName evidence="2">Uncharacterized protein</fullName>
    </submittedName>
</protein>
<accession>A0AA35TTD1</accession>
<organism evidence="2 3">
    <name type="scientific">Geodia barretti</name>
    <name type="common">Barrett's horny sponge</name>
    <dbReference type="NCBI Taxonomy" id="519541"/>
    <lineage>
        <taxon>Eukaryota</taxon>
        <taxon>Metazoa</taxon>
        <taxon>Porifera</taxon>
        <taxon>Demospongiae</taxon>
        <taxon>Heteroscleromorpha</taxon>
        <taxon>Tetractinellida</taxon>
        <taxon>Astrophorina</taxon>
        <taxon>Geodiidae</taxon>
        <taxon>Geodia</taxon>
    </lineage>
</organism>
<keyword evidence="3" id="KW-1185">Reference proteome</keyword>
<comment type="caution">
    <text evidence="2">The sequence shown here is derived from an EMBL/GenBank/DDBJ whole genome shotgun (WGS) entry which is preliminary data.</text>
</comment>
<dbReference type="Proteomes" id="UP001174909">
    <property type="component" value="Unassembled WGS sequence"/>
</dbReference>
<evidence type="ECO:0000313" key="2">
    <source>
        <dbReference type="EMBL" id="CAI8052732.1"/>
    </source>
</evidence>
<evidence type="ECO:0000313" key="3">
    <source>
        <dbReference type="Proteomes" id="UP001174909"/>
    </source>
</evidence>
<dbReference type="AlphaFoldDB" id="A0AA35TTD1"/>
<proteinExistence type="predicted"/>
<evidence type="ECO:0000256" key="1">
    <source>
        <dbReference type="SAM" id="MobiDB-lite"/>
    </source>
</evidence>
<gene>
    <name evidence="2" type="ORF">GBAR_LOCUS28854</name>
</gene>
<dbReference type="EMBL" id="CASHTH010004034">
    <property type="protein sequence ID" value="CAI8052732.1"/>
    <property type="molecule type" value="Genomic_DNA"/>
</dbReference>
<sequence>MSQPPRLRQPGRNEAGSCRQHQGGD</sequence>
<name>A0AA35TTD1_GEOBA</name>